<reference evidence="3" key="1">
    <citation type="submission" date="2024-05" db="EMBL/GenBank/DDBJ databases">
        <authorList>
            <person name="Kim S."/>
            <person name="Heo J."/>
            <person name="Choi H."/>
            <person name="Choi Y."/>
            <person name="Kwon S.-W."/>
            <person name="Kim Y."/>
        </authorList>
    </citation>
    <scope>NUCLEOTIDE SEQUENCE</scope>
    <source>
        <strain evidence="3">KACC 23698</strain>
    </source>
</reference>
<name>A0AAU7JKK1_9HYPH</name>
<organism evidence="3">
    <name type="scientific">Alsobacter sp. KACC 23698</name>
    <dbReference type="NCBI Taxonomy" id="3149229"/>
    <lineage>
        <taxon>Bacteria</taxon>
        <taxon>Pseudomonadati</taxon>
        <taxon>Pseudomonadota</taxon>
        <taxon>Alphaproteobacteria</taxon>
        <taxon>Hyphomicrobiales</taxon>
        <taxon>Alsobacteraceae</taxon>
        <taxon>Alsobacter</taxon>
    </lineage>
</organism>
<dbReference type="AlphaFoldDB" id="A0AAU7JKK1"/>
<evidence type="ECO:0000256" key="2">
    <source>
        <dbReference type="SAM" id="Phobius"/>
    </source>
</evidence>
<dbReference type="EMBL" id="CP157484">
    <property type="protein sequence ID" value="XBO40685.1"/>
    <property type="molecule type" value="Genomic_DNA"/>
</dbReference>
<feature type="transmembrane region" description="Helical" evidence="2">
    <location>
        <begin position="21"/>
        <end position="42"/>
    </location>
</feature>
<proteinExistence type="predicted"/>
<feature type="region of interest" description="Disordered" evidence="1">
    <location>
        <begin position="1"/>
        <end position="20"/>
    </location>
</feature>
<evidence type="ECO:0000256" key="1">
    <source>
        <dbReference type="SAM" id="MobiDB-lite"/>
    </source>
</evidence>
<sequence length="112" mass="11880">MKETNSRQVEGAPDASLSRHILPTSGTMIGICTTLVGLVKIIEARTGPSSVDELAALTSILFLASAVMSYASIRTGRPHRLGVRLERAADLCFMVGLVSVVAIAAFFAYEVL</sequence>
<dbReference type="RefSeq" id="WP_406857539.1">
    <property type="nucleotide sequence ID" value="NZ_CP157484.1"/>
</dbReference>
<protein>
    <submittedName>
        <fullName evidence="3">Uncharacterized protein</fullName>
    </submittedName>
</protein>
<gene>
    <name evidence="3" type="ORF">ABEG18_07950</name>
</gene>
<accession>A0AAU7JKK1</accession>
<keyword evidence="2" id="KW-0472">Membrane</keyword>
<evidence type="ECO:0000313" key="3">
    <source>
        <dbReference type="EMBL" id="XBO40685.1"/>
    </source>
</evidence>
<feature type="transmembrane region" description="Helical" evidence="2">
    <location>
        <begin position="91"/>
        <end position="109"/>
    </location>
</feature>
<feature type="transmembrane region" description="Helical" evidence="2">
    <location>
        <begin position="54"/>
        <end position="71"/>
    </location>
</feature>
<keyword evidence="2" id="KW-0812">Transmembrane</keyword>
<keyword evidence="2" id="KW-1133">Transmembrane helix</keyword>